<dbReference type="KEGG" id="cnt:JT31_04945"/>
<reference evidence="3 4" key="1">
    <citation type="submission" date="2014-09" db="EMBL/GenBank/DDBJ databases">
        <title>Cedecea neteri SSMD04 Genome Sequencing.</title>
        <authorList>
            <person name="Tan J.-Y."/>
        </authorList>
    </citation>
    <scope>NUCLEOTIDE SEQUENCE [LARGE SCALE GENOMIC DNA]</scope>
    <source>
        <strain evidence="3 4">SSMD04</strain>
    </source>
</reference>
<protein>
    <submittedName>
        <fullName evidence="3">Competence protein</fullName>
    </submittedName>
</protein>
<name>A0A089PVC8_9ENTR</name>
<dbReference type="InterPro" id="IPR007076">
    <property type="entry name" value="TfoX_N"/>
</dbReference>
<dbReference type="PANTHER" id="PTHR36121:SF1">
    <property type="entry name" value="PROTEIN SXY"/>
    <property type="match status" value="1"/>
</dbReference>
<evidence type="ECO:0000313" key="3">
    <source>
        <dbReference type="EMBL" id="AIR03978.1"/>
    </source>
</evidence>
<dbReference type="PIRSF" id="PIRSF028788">
    <property type="entry name" value="TfoX_Sxy"/>
    <property type="match status" value="1"/>
</dbReference>
<dbReference type="SUPFAM" id="SSF159894">
    <property type="entry name" value="YgaC/TfoX-N like"/>
    <property type="match status" value="1"/>
</dbReference>
<dbReference type="Pfam" id="PF04994">
    <property type="entry name" value="TfoX_C"/>
    <property type="match status" value="1"/>
</dbReference>
<sequence>MKDVTFLRIHKSQEYLSSLGKIGCRPLFGGYSLTVEGVVFAMVAKGELYLRACEQCADYFSQKSSSPLMYRKRGLPVALNYYHVDEELWDNPDKLVELSILALRNAQREKTQIKIRSRRLKDLPNLSLNIEVMLCEVGIKDPQTLQLFGAKRSWLKIRSTRATVGIKVLLALAGAIQGVHEAVLPLEVRNELTEWWRRYEQRQPSYSEH</sequence>
<keyword evidence="4" id="KW-1185">Reference proteome</keyword>
<dbReference type="InterPro" id="IPR026256">
    <property type="entry name" value="TfoX-like_gammaprotbact"/>
</dbReference>
<dbReference type="AlphaFoldDB" id="A0A089PVC8"/>
<accession>A0A089PVC8</accession>
<dbReference type="Proteomes" id="UP000029481">
    <property type="component" value="Chromosome"/>
</dbReference>
<feature type="domain" description="TfoX N-terminal" evidence="1">
    <location>
        <begin position="14"/>
        <end position="105"/>
    </location>
</feature>
<dbReference type="GO" id="GO:0030420">
    <property type="term" value="P:establishment of competence for transformation"/>
    <property type="evidence" value="ECO:0007669"/>
    <property type="project" value="InterPro"/>
</dbReference>
<gene>
    <name evidence="3" type="ORF">JT31_04945</name>
</gene>
<evidence type="ECO:0000259" key="1">
    <source>
        <dbReference type="Pfam" id="PF04993"/>
    </source>
</evidence>
<feature type="domain" description="TfoX C-terminal" evidence="2">
    <location>
        <begin position="117"/>
        <end position="195"/>
    </location>
</feature>
<dbReference type="InterPro" id="IPR007077">
    <property type="entry name" value="TfoX_C"/>
</dbReference>
<evidence type="ECO:0000259" key="2">
    <source>
        <dbReference type="Pfam" id="PF04994"/>
    </source>
</evidence>
<dbReference type="RefSeq" id="WP_038473931.1">
    <property type="nucleotide sequence ID" value="NZ_CP009451.1"/>
</dbReference>
<dbReference type="PANTHER" id="PTHR36121">
    <property type="entry name" value="PROTEIN SXY"/>
    <property type="match status" value="1"/>
</dbReference>
<dbReference type="EMBL" id="CP009451">
    <property type="protein sequence ID" value="AIR03978.1"/>
    <property type="molecule type" value="Genomic_DNA"/>
</dbReference>
<dbReference type="OrthoDB" id="4225809at2"/>
<organism evidence="3 4">
    <name type="scientific">Cedecea neteri</name>
    <dbReference type="NCBI Taxonomy" id="158822"/>
    <lineage>
        <taxon>Bacteria</taxon>
        <taxon>Pseudomonadati</taxon>
        <taxon>Pseudomonadota</taxon>
        <taxon>Gammaproteobacteria</taxon>
        <taxon>Enterobacterales</taxon>
        <taxon>Enterobacteriaceae</taxon>
        <taxon>Cedecea</taxon>
    </lineage>
</organism>
<dbReference type="Gene3D" id="3.30.1460.30">
    <property type="entry name" value="YgaC/TfoX-N like chaperone"/>
    <property type="match status" value="1"/>
</dbReference>
<proteinExistence type="predicted"/>
<dbReference type="InterPro" id="IPR047525">
    <property type="entry name" value="TfoX-like"/>
</dbReference>
<dbReference type="Gene3D" id="1.10.150.20">
    <property type="entry name" value="5' to 3' exonuclease, C-terminal subdomain"/>
    <property type="match status" value="1"/>
</dbReference>
<evidence type="ECO:0000313" key="4">
    <source>
        <dbReference type="Proteomes" id="UP000029481"/>
    </source>
</evidence>
<dbReference type="Pfam" id="PF04993">
    <property type="entry name" value="TfoX_N"/>
    <property type="match status" value="1"/>
</dbReference>